<keyword evidence="4" id="KW-0808">Transferase</keyword>
<dbReference type="Pfam" id="PF00535">
    <property type="entry name" value="Glycos_transf_2"/>
    <property type="match status" value="1"/>
</dbReference>
<comment type="similarity">
    <text evidence="2">Belongs to the glycosyltransferase 2 family.</text>
</comment>
<protein>
    <submittedName>
        <fullName evidence="7">GT2 family glycosyltransferase</fullName>
    </submittedName>
</protein>
<dbReference type="PANTHER" id="PTHR43179">
    <property type="entry name" value="RHAMNOSYLTRANSFERASE WBBL"/>
    <property type="match status" value="1"/>
</dbReference>
<comment type="caution">
    <text evidence="7">The sequence shown here is derived from an EMBL/GenBank/DDBJ whole genome shotgun (WGS) entry which is preliminary data.</text>
</comment>
<feature type="domain" description="Glycosyltransferase 2-like" evidence="6">
    <location>
        <begin position="5"/>
        <end position="126"/>
    </location>
</feature>
<comment type="pathway">
    <text evidence="1">Cell wall biogenesis; cell wall polysaccharide biosynthesis.</text>
</comment>
<dbReference type="AlphaFoldDB" id="A0AAW8FI69"/>
<gene>
    <name evidence="7" type="ORF">QFZ22_004955</name>
</gene>
<keyword evidence="5" id="KW-1133">Transmembrane helix</keyword>
<evidence type="ECO:0000259" key="6">
    <source>
        <dbReference type="Pfam" id="PF00535"/>
    </source>
</evidence>
<feature type="transmembrane region" description="Helical" evidence="5">
    <location>
        <begin position="257"/>
        <end position="276"/>
    </location>
</feature>
<evidence type="ECO:0000256" key="3">
    <source>
        <dbReference type="ARBA" id="ARBA00022676"/>
    </source>
</evidence>
<dbReference type="InterPro" id="IPR029044">
    <property type="entry name" value="Nucleotide-diphossugar_trans"/>
</dbReference>
<evidence type="ECO:0000313" key="7">
    <source>
        <dbReference type="EMBL" id="MDQ0908970.1"/>
    </source>
</evidence>
<accession>A0AAW8FI69</accession>
<evidence type="ECO:0000256" key="1">
    <source>
        <dbReference type="ARBA" id="ARBA00004776"/>
    </source>
</evidence>
<name>A0AAW8FI69_9ACTN</name>
<proteinExistence type="inferred from homology"/>
<evidence type="ECO:0000256" key="2">
    <source>
        <dbReference type="ARBA" id="ARBA00006739"/>
    </source>
</evidence>
<dbReference type="EMBL" id="JAUSZV010000005">
    <property type="protein sequence ID" value="MDQ0908970.1"/>
    <property type="molecule type" value="Genomic_DNA"/>
</dbReference>
<dbReference type="PANTHER" id="PTHR43179:SF12">
    <property type="entry name" value="GALACTOFURANOSYLTRANSFERASE GLFT2"/>
    <property type="match status" value="1"/>
</dbReference>
<keyword evidence="3" id="KW-0328">Glycosyltransferase</keyword>
<organism evidence="7 8">
    <name type="scientific">Streptomyces canus</name>
    <dbReference type="NCBI Taxonomy" id="58343"/>
    <lineage>
        <taxon>Bacteria</taxon>
        <taxon>Bacillati</taxon>
        <taxon>Actinomycetota</taxon>
        <taxon>Actinomycetes</taxon>
        <taxon>Kitasatosporales</taxon>
        <taxon>Streptomycetaceae</taxon>
        <taxon>Streptomyces</taxon>
        <taxon>Streptomyces aurantiacus group</taxon>
    </lineage>
</organism>
<sequence>MRHELVICTRNRADDLRQCLESVAAQSNPPCRVVIVDSSDGDSAERVAEEVAGRGSLVIKFVHTAPGLTLQRNAALALIEESTDVIHFVDDDMVLDRDYLRLILSAFREHPNCGGVGGRISNLPKRRAKGIVRWFRYAFLLDSPRPGVLLPSGVGVICRTGDQPRPVDWLSGGSMSYRRRCIAGLRFDESRSGYGMGEDVDFSARVAGRAPLVWTPLAVIEHRYPFNHGDNIQLRRRAVRSRWQLAKHGVGSVIRAAVVYAVIGDALMLLAMAGVFRSRHHARQACATLVGLVDVIKGLPV</sequence>
<dbReference type="Gene3D" id="3.90.550.10">
    <property type="entry name" value="Spore Coat Polysaccharide Biosynthesis Protein SpsA, Chain A"/>
    <property type="match status" value="1"/>
</dbReference>
<dbReference type="SUPFAM" id="SSF53448">
    <property type="entry name" value="Nucleotide-diphospho-sugar transferases"/>
    <property type="match status" value="1"/>
</dbReference>
<dbReference type="Proteomes" id="UP001234216">
    <property type="component" value="Unassembled WGS sequence"/>
</dbReference>
<dbReference type="GO" id="GO:0016757">
    <property type="term" value="F:glycosyltransferase activity"/>
    <property type="evidence" value="ECO:0007669"/>
    <property type="project" value="UniProtKB-KW"/>
</dbReference>
<dbReference type="CDD" id="cd00761">
    <property type="entry name" value="Glyco_tranf_GTA_type"/>
    <property type="match status" value="1"/>
</dbReference>
<evidence type="ECO:0000256" key="5">
    <source>
        <dbReference type="SAM" id="Phobius"/>
    </source>
</evidence>
<dbReference type="InterPro" id="IPR001173">
    <property type="entry name" value="Glyco_trans_2-like"/>
</dbReference>
<keyword evidence="5" id="KW-0812">Transmembrane</keyword>
<evidence type="ECO:0000256" key="4">
    <source>
        <dbReference type="ARBA" id="ARBA00022679"/>
    </source>
</evidence>
<reference evidence="7" key="1">
    <citation type="submission" date="2023-07" db="EMBL/GenBank/DDBJ databases">
        <title>Comparative genomics of wheat-associated soil bacteria to identify genetic determinants of phenazine resistance.</title>
        <authorList>
            <person name="Mouncey N."/>
        </authorList>
    </citation>
    <scope>NUCLEOTIDE SEQUENCE</scope>
    <source>
        <strain evidence="7">V4I22</strain>
    </source>
</reference>
<evidence type="ECO:0000313" key="8">
    <source>
        <dbReference type="Proteomes" id="UP001234216"/>
    </source>
</evidence>
<keyword evidence="5" id="KW-0472">Membrane</keyword>